<organism evidence="2 3">
    <name type="scientific">Amycolatopsis orientalis</name>
    <name type="common">Nocardia orientalis</name>
    <dbReference type="NCBI Taxonomy" id="31958"/>
    <lineage>
        <taxon>Bacteria</taxon>
        <taxon>Bacillati</taxon>
        <taxon>Actinomycetota</taxon>
        <taxon>Actinomycetes</taxon>
        <taxon>Pseudonocardiales</taxon>
        <taxon>Pseudonocardiaceae</taxon>
        <taxon>Amycolatopsis</taxon>
    </lineage>
</organism>
<evidence type="ECO:0000259" key="1">
    <source>
        <dbReference type="Pfam" id="PF04149"/>
    </source>
</evidence>
<evidence type="ECO:0000313" key="3">
    <source>
        <dbReference type="Proteomes" id="UP000093695"/>
    </source>
</evidence>
<dbReference type="AlphaFoldDB" id="A0A193BVS0"/>
<dbReference type="Proteomes" id="UP000093695">
    <property type="component" value="Chromosome"/>
</dbReference>
<dbReference type="Pfam" id="PF04149">
    <property type="entry name" value="DUF397"/>
    <property type="match status" value="1"/>
</dbReference>
<sequence>MRIREDADDWRISTYSKEGENCVEVALGPVTRIRDTKDRAGGELSLPAAAWTQFLKTVIEK</sequence>
<keyword evidence="3" id="KW-1185">Reference proteome</keyword>
<name>A0A193BVS0_AMYOR</name>
<feature type="domain" description="DUF397" evidence="1">
    <location>
        <begin position="9"/>
        <end position="58"/>
    </location>
</feature>
<proteinExistence type="predicted"/>
<protein>
    <recommendedName>
        <fullName evidence="1">DUF397 domain-containing protein</fullName>
    </recommendedName>
</protein>
<dbReference type="KEGG" id="aori:SD37_11865"/>
<dbReference type="RefSeq" id="WP_044854081.1">
    <property type="nucleotide sequence ID" value="NZ_CP016174.1"/>
</dbReference>
<accession>A0A193BVS0</accession>
<dbReference type="EMBL" id="CP016174">
    <property type="protein sequence ID" value="ANN16275.1"/>
    <property type="molecule type" value="Genomic_DNA"/>
</dbReference>
<gene>
    <name evidence="2" type="ORF">SD37_11865</name>
</gene>
<dbReference type="InterPro" id="IPR007278">
    <property type="entry name" value="DUF397"/>
</dbReference>
<reference evidence="2 3" key="1">
    <citation type="journal article" date="2015" name="Genome Announc.">
        <title>Draft Genome Sequence of Norvancomycin-Producing Strain Amycolatopsis orientalis CPCC200066.</title>
        <authorList>
            <person name="Lei X."/>
            <person name="Yuan F."/>
            <person name="Shi Y."/>
            <person name="Li X."/>
            <person name="Wang L."/>
            <person name="Hong B."/>
        </authorList>
    </citation>
    <scope>NUCLEOTIDE SEQUENCE [LARGE SCALE GENOMIC DNA]</scope>
    <source>
        <strain evidence="2 3">B-37</strain>
    </source>
</reference>
<evidence type="ECO:0000313" key="2">
    <source>
        <dbReference type="EMBL" id="ANN16275.1"/>
    </source>
</evidence>